<dbReference type="Proteomes" id="UP000289220">
    <property type="component" value="Unassembled WGS sequence"/>
</dbReference>
<feature type="compositionally biased region" description="Basic and acidic residues" evidence="1">
    <location>
        <begin position="268"/>
        <end position="280"/>
    </location>
</feature>
<reference evidence="2 3" key="1">
    <citation type="submission" date="2018-11" db="EMBL/GenBank/DDBJ databases">
        <authorList>
            <person name="Peiro R."/>
            <person name="Begona"/>
            <person name="Cbmso G."/>
            <person name="Lopez M."/>
            <person name="Gonzalez S."/>
            <person name="Sacristan E."/>
            <person name="Castillo E."/>
        </authorList>
    </citation>
    <scope>NUCLEOTIDE SEQUENCE [LARGE SCALE GENOMIC DNA]</scope>
    <source>
        <strain evidence="2">Brev_genome</strain>
    </source>
</reference>
<evidence type="ECO:0000313" key="3">
    <source>
        <dbReference type="Proteomes" id="UP000289220"/>
    </source>
</evidence>
<feature type="compositionally biased region" description="Low complexity" evidence="1">
    <location>
        <begin position="200"/>
        <end position="210"/>
    </location>
</feature>
<feature type="compositionally biased region" description="Basic and acidic residues" evidence="1">
    <location>
        <begin position="1"/>
        <end position="12"/>
    </location>
</feature>
<keyword evidence="3" id="KW-1185">Reference proteome</keyword>
<proteinExistence type="predicted"/>
<dbReference type="AlphaFoldDB" id="A0A7Z9C5F8"/>
<feature type="compositionally biased region" description="Basic and acidic residues" evidence="1">
    <location>
        <begin position="153"/>
        <end position="180"/>
    </location>
</feature>
<evidence type="ECO:0000256" key="1">
    <source>
        <dbReference type="SAM" id="MobiDB-lite"/>
    </source>
</evidence>
<accession>A0A7Z9C5F8</accession>
<evidence type="ECO:0000313" key="2">
    <source>
        <dbReference type="EMBL" id="VDC49816.1"/>
    </source>
</evidence>
<protein>
    <submittedName>
        <fullName evidence="2">Uncharacterized protein</fullName>
    </submittedName>
</protein>
<feature type="region of interest" description="Disordered" evidence="1">
    <location>
        <begin position="1"/>
        <end position="280"/>
    </location>
</feature>
<dbReference type="EMBL" id="UXHF01000024">
    <property type="protein sequence ID" value="VDC49816.1"/>
    <property type="molecule type" value="Genomic_DNA"/>
</dbReference>
<feature type="compositionally biased region" description="Basic and acidic residues" evidence="1">
    <location>
        <begin position="188"/>
        <end position="199"/>
    </location>
</feature>
<comment type="caution">
    <text evidence="2">The sequence shown here is derived from an EMBL/GenBank/DDBJ whole genome shotgun (WGS) entry which is preliminary data.</text>
</comment>
<sequence>MPDLGHHDRQGDRSQTQGDPAIPLHVAPDRLAPDDAEAEDEGPQRQGVIVPVPVQDVRHPEPGEQQDADGDQVEDRQDQHLRSRQRLLQPRAHLVDQARPTPQQHGDDAVGGDIDDEPQVVDRNPVGQAAPTELMHHPGGETRQAAGPAGLVHRLDPRLDRHQDHGAEQQGRDQSREPGARHLARTAPEGHEPQRRPGHQEQQGQPPGIGDENGFAHPLEGVDAVHMPAVDPVDQADMIQDQQAKGPDPDPVQIIAARGRGSRGGHGRVYDPADRFRQYG</sequence>
<organism evidence="2 3">
    <name type="scientific">Brevundimonas mediterranea</name>
    <dbReference type="NCBI Taxonomy" id="74329"/>
    <lineage>
        <taxon>Bacteria</taxon>
        <taxon>Pseudomonadati</taxon>
        <taxon>Pseudomonadota</taxon>
        <taxon>Alphaproteobacteria</taxon>
        <taxon>Caulobacterales</taxon>
        <taxon>Caulobacteraceae</taxon>
        <taxon>Brevundimonas</taxon>
    </lineage>
</organism>
<name>A0A7Z9C5F8_9CAUL</name>
<gene>
    <name evidence="2" type="ORF">BREV_BREV_01463</name>
</gene>